<evidence type="ECO:0000313" key="2">
    <source>
        <dbReference type="Proteomes" id="UP000467637"/>
    </source>
</evidence>
<protein>
    <submittedName>
        <fullName evidence="1">Uncharacterized protein</fullName>
    </submittedName>
</protein>
<evidence type="ECO:0000313" key="1">
    <source>
        <dbReference type="EMBL" id="MVQ40010.1"/>
    </source>
</evidence>
<gene>
    <name evidence="1" type="ORF">GON05_36080</name>
</gene>
<dbReference type="RefSeq" id="WP_185157271.1">
    <property type="nucleotide sequence ID" value="NZ_WSEM01000039.1"/>
</dbReference>
<accession>A0ABW9ULA2</accession>
<name>A0ABW9ULA2_9BACL</name>
<comment type="caution">
    <text evidence="1">The sequence shown here is derived from an EMBL/GenBank/DDBJ whole genome shotgun (WGS) entry which is preliminary data.</text>
</comment>
<sequence>MKSNQHIDLKAKYAIFLDEIQCDHLFVMLYRRIWPLYWISSNEKGEFSLLWML</sequence>
<organism evidence="1 2">
    <name type="scientific">Paenibacillus anseongense</name>
    <dbReference type="NCBI Taxonomy" id="2682845"/>
    <lineage>
        <taxon>Bacteria</taxon>
        <taxon>Bacillati</taxon>
        <taxon>Bacillota</taxon>
        <taxon>Bacilli</taxon>
        <taxon>Bacillales</taxon>
        <taxon>Paenibacillaceae</taxon>
        <taxon>Paenibacillus</taxon>
    </lineage>
</organism>
<keyword evidence="2" id="KW-1185">Reference proteome</keyword>
<dbReference type="Proteomes" id="UP000467637">
    <property type="component" value="Unassembled WGS sequence"/>
</dbReference>
<proteinExistence type="predicted"/>
<reference evidence="1 2" key="1">
    <citation type="submission" date="2019-12" db="EMBL/GenBank/DDBJ databases">
        <authorList>
            <person name="Huq M.A."/>
        </authorList>
    </citation>
    <scope>NUCLEOTIDE SEQUENCE [LARGE SCALE GENOMIC DNA]</scope>
    <source>
        <strain evidence="1 2">MAH-34</strain>
    </source>
</reference>
<dbReference type="EMBL" id="WSEM01000039">
    <property type="protein sequence ID" value="MVQ40010.1"/>
    <property type="molecule type" value="Genomic_DNA"/>
</dbReference>